<gene>
    <name evidence="2" type="ORF">AMOR_06790</name>
</gene>
<dbReference type="Pfam" id="PF01370">
    <property type="entry name" value="Epimerase"/>
    <property type="match status" value="1"/>
</dbReference>
<evidence type="ECO:0000313" key="2">
    <source>
        <dbReference type="EMBL" id="BDG01683.1"/>
    </source>
</evidence>
<dbReference type="InterPro" id="IPR050177">
    <property type="entry name" value="Lipid_A_modif_metabolic_enz"/>
</dbReference>
<reference evidence="3" key="1">
    <citation type="journal article" date="2022" name="Int. J. Syst. Evol. Microbiol.">
        <title>Anaeromyxobacter oryzae sp. nov., Anaeromyxobacter diazotrophicus sp. nov. and Anaeromyxobacter paludicola sp. nov., isolated from paddy soils.</title>
        <authorList>
            <person name="Itoh H."/>
            <person name="Xu Z."/>
            <person name="Mise K."/>
            <person name="Masuda Y."/>
            <person name="Ushijima N."/>
            <person name="Hayakawa C."/>
            <person name="Shiratori Y."/>
            <person name="Senoo K."/>
        </authorList>
    </citation>
    <scope>NUCLEOTIDE SEQUENCE [LARGE SCALE GENOMIC DNA]</scope>
    <source>
        <strain evidence="3">Red232</strain>
    </source>
</reference>
<dbReference type="Gene3D" id="3.40.50.720">
    <property type="entry name" value="NAD(P)-binding Rossmann-like Domain"/>
    <property type="match status" value="1"/>
</dbReference>
<organism evidence="2 3">
    <name type="scientific">Anaeromyxobacter oryzae</name>
    <dbReference type="NCBI Taxonomy" id="2918170"/>
    <lineage>
        <taxon>Bacteria</taxon>
        <taxon>Pseudomonadati</taxon>
        <taxon>Myxococcota</taxon>
        <taxon>Myxococcia</taxon>
        <taxon>Myxococcales</taxon>
        <taxon>Cystobacterineae</taxon>
        <taxon>Anaeromyxobacteraceae</taxon>
        <taxon>Anaeromyxobacter</taxon>
    </lineage>
</organism>
<proteinExistence type="predicted"/>
<dbReference type="InterPro" id="IPR036291">
    <property type="entry name" value="NAD(P)-bd_dom_sf"/>
</dbReference>
<feature type="domain" description="NAD-dependent epimerase/dehydratase" evidence="1">
    <location>
        <begin position="3"/>
        <end position="83"/>
    </location>
</feature>
<evidence type="ECO:0000313" key="3">
    <source>
        <dbReference type="Proteomes" id="UP001162891"/>
    </source>
</evidence>
<evidence type="ECO:0000259" key="1">
    <source>
        <dbReference type="Pfam" id="PF01370"/>
    </source>
</evidence>
<keyword evidence="3" id="KW-1185">Reference proteome</keyword>
<dbReference type="RefSeq" id="WP_248358433.1">
    <property type="nucleotide sequence ID" value="NZ_AP025591.1"/>
</dbReference>
<accession>A0ABM7WQE3</accession>
<dbReference type="PANTHER" id="PTHR43245">
    <property type="entry name" value="BIFUNCTIONAL POLYMYXIN RESISTANCE PROTEIN ARNA"/>
    <property type="match status" value="1"/>
</dbReference>
<protein>
    <recommendedName>
        <fullName evidence="1">NAD-dependent epimerase/dehydratase domain-containing protein</fullName>
    </recommendedName>
</protein>
<dbReference type="Proteomes" id="UP001162891">
    <property type="component" value="Chromosome"/>
</dbReference>
<name>A0ABM7WQE3_9BACT</name>
<dbReference type="EMBL" id="AP025591">
    <property type="protein sequence ID" value="BDG01683.1"/>
    <property type="molecule type" value="Genomic_DNA"/>
</dbReference>
<dbReference type="InterPro" id="IPR001509">
    <property type="entry name" value="Epimerase_deHydtase"/>
</dbReference>
<sequence length="331" mass="36597">MHALVIGGNRFVGRLLGWRLLAGGHEVTLLNRGRLPDPFGARVERLVGDRTTGDLERLLRKRRFDAVVDLAAYTGADGRAIADLLRDRAGHLVMVSTGQVYLVREGCPRPAREEDYDGPVMGRPADPVDLEDWEYGIGKRACEDALAAAALDGFPATRVRIPMVNGELDYFRRMEGYLWRLLDGGPVLVPDGGAHQLRHVYGGEVARFLCEILGREETFGRAYNFAQQETPTLLELLERLRALLGSRAELRPIAAARLAEARLPVLDVSPFSGRWMSFLDPGRAERELGLVHAPLERGLASIVASFLAHPPADRPPGYARRDAELRLARDA</sequence>
<dbReference type="SUPFAM" id="SSF51735">
    <property type="entry name" value="NAD(P)-binding Rossmann-fold domains"/>
    <property type="match status" value="1"/>
</dbReference>